<comment type="function">
    <text evidence="7">Controls stomatal patterning.</text>
</comment>
<dbReference type="GO" id="GO:0010052">
    <property type="term" value="P:guard cell differentiation"/>
    <property type="evidence" value="ECO:0007669"/>
    <property type="project" value="UniProtKB-UniRule"/>
</dbReference>
<dbReference type="Proteomes" id="UP001345219">
    <property type="component" value="Chromosome 21"/>
</dbReference>
<keyword evidence="4 7" id="KW-0964">Secreted</keyword>
<dbReference type="PANTHER" id="PTHR33109:SF7">
    <property type="entry name" value="EPIDERMAL PATTERNING FACTOR-LIKE PROTEIN 2"/>
    <property type="match status" value="1"/>
</dbReference>
<evidence type="ECO:0000256" key="4">
    <source>
        <dbReference type="ARBA" id="ARBA00022525"/>
    </source>
</evidence>
<dbReference type="AlphaFoldDB" id="A0AAN7JLE8"/>
<dbReference type="PANTHER" id="PTHR33109">
    <property type="entry name" value="EPIDERMAL PATTERNING FACTOR-LIKE PROTEIN 4"/>
    <property type="match status" value="1"/>
</dbReference>
<evidence type="ECO:0000256" key="5">
    <source>
        <dbReference type="ARBA" id="ARBA00022729"/>
    </source>
</evidence>
<evidence type="ECO:0000256" key="2">
    <source>
        <dbReference type="ARBA" id="ARBA00008127"/>
    </source>
</evidence>
<comment type="caution">
    <text evidence="8">The sequence shown here is derived from an EMBL/GenBank/DDBJ whole genome shotgun (WGS) entry which is preliminary data.</text>
</comment>
<name>A0AAN7JLE8_9MYRT</name>
<evidence type="ECO:0000256" key="1">
    <source>
        <dbReference type="ARBA" id="ARBA00004613"/>
    </source>
</evidence>
<evidence type="ECO:0000256" key="6">
    <source>
        <dbReference type="ARBA" id="ARBA00023157"/>
    </source>
</evidence>
<sequence>MRLLISRTVACIFKSGAFTILFIFAFLINSSSLSVSAKVNLNKFTSAGRAAMVSSVPSKGEAGWEVVIARVQRIGSTPPICNRKCNSCGPCEAIQVPMNPQEMELWLGRKGSSSSLVVGEYYSRDGGYDEGSNYKPMSWKCKCGKIIFNP</sequence>
<keyword evidence="5" id="KW-0732">Signal</keyword>
<dbReference type="GO" id="GO:0005576">
    <property type="term" value="C:extracellular region"/>
    <property type="evidence" value="ECO:0007669"/>
    <property type="project" value="UniProtKB-SubCell"/>
</dbReference>
<accession>A0AAN7JLE8</accession>
<organism evidence="8 9">
    <name type="scientific">Trapa incisa</name>
    <dbReference type="NCBI Taxonomy" id="236973"/>
    <lineage>
        <taxon>Eukaryota</taxon>
        <taxon>Viridiplantae</taxon>
        <taxon>Streptophyta</taxon>
        <taxon>Embryophyta</taxon>
        <taxon>Tracheophyta</taxon>
        <taxon>Spermatophyta</taxon>
        <taxon>Magnoliopsida</taxon>
        <taxon>eudicotyledons</taxon>
        <taxon>Gunneridae</taxon>
        <taxon>Pentapetalae</taxon>
        <taxon>rosids</taxon>
        <taxon>malvids</taxon>
        <taxon>Myrtales</taxon>
        <taxon>Lythraceae</taxon>
        <taxon>Trapa</taxon>
    </lineage>
</organism>
<proteinExistence type="inferred from homology"/>
<gene>
    <name evidence="8" type="ORF">SAY87_026903</name>
</gene>
<keyword evidence="3 7" id="KW-0217">Developmental protein</keyword>
<reference evidence="8 9" key="1">
    <citation type="journal article" date="2023" name="Hortic Res">
        <title>Pangenome of water caltrop reveals structural variations and asymmetric subgenome divergence after allopolyploidization.</title>
        <authorList>
            <person name="Zhang X."/>
            <person name="Chen Y."/>
            <person name="Wang L."/>
            <person name="Yuan Y."/>
            <person name="Fang M."/>
            <person name="Shi L."/>
            <person name="Lu R."/>
            <person name="Comes H.P."/>
            <person name="Ma Y."/>
            <person name="Chen Y."/>
            <person name="Huang G."/>
            <person name="Zhou Y."/>
            <person name="Zheng Z."/>
            <person name="Qiu Y."/>
        </authorList>
    </citation>
    <scope>NUCLEOTIDE SEQUENCE [LARGE SCALE GENOMIC DNA]</scope>
    <source>
        <tissue evidence="8">Roots</tissue>
    </source>
</reference>
<dbReference type="EMBL" id="JAXIOK010000018">
    <property type="protein sequence ID" value="KAK4749454.1"/>
    <property type="molecule type" value="Genomic_DNA"/>
</dbReference>
<evidence type="ECO:0000313" key="8">
    <source>
        <dbReference type="EMBL" id="KAK4749454.1"/>
    </source>
</evidence>
<evidence type="ECO:0000313" key="9">
    <source>
        <dbReference type="Proteomes" id="UP001345219"/>
    </source>
</evidence>
<comment type="subcellular location">
    <subcellularLocation>
        <location evidence="1 7">Secreted</location>
    </subcellularLocation>
</comment>
<dbReference type="Pfam" id="PF17181">
    <property type="entry name" value="EPF"/>
    <property type="match status" value="1"/>
</dbReference>
<keyword evidence="6" id="KW-1015">Disulfide bond</keyword>
<evidence type="ECO:0000256" key="3">
    <source>
        <dbReference type="ARBA" id="ARBA00022473"/>
    </source>
</evidence>
<comment type="similarity">
    <text evidence="2 7">Belongs to the plant cysteine rich small secretory peptide family. Epidermal patterning factor subfamily.</text>
</comment>
<evidence type="ECO:0000256" key="7">
    <source>
        <dbReference type="RuleBase" id="RU367102"/>
    </source>
</evidence>
<protein>
    <recommendedName>
        <fullName evidence="7">Epidermal patterning factor-like protein</fullName>
    </recommendedName>
</protein>
<keyword evidence="9" id="KW-1185">Reference proteome</keyword>
<dbReference type="InterPro" id="IPR039455">
    <property type="entry name" value="EPFL"/>
</dbReference>